<dbReference type="SUPFAM" id="SSF50475">
    <property type="entry name" value="FMN-binding split barrel"/>
    <property type="match status" value="1"/>
</dbReference>
<sequence length="481" mass="51660">MTTLSEHLADLRERDDLLEIGSRVHWDTEAAVVATEALAHNCAALRFDETAGRVAYASGVYAGPDQISGRENRPWRRIAAGLGLGHDVGCVDLLDVLSRWETTPLADAVSLDPAADRDAGDDLYALGLPGVDDDGRQGVTQGIVAVERDDTTTWAPVRGTVHRGSTLRVVVPRAVGEWFEGGQAASVSLGVEAATLVAALQGWTQDRTVPAVPERAAGLADVPLARVDGRIVPASAEVRIDGVAAPTDEPVSGPEATWERATETATLSFEAEGIRLREDPTVPFVPLGAPLADDVHLMSLVEAATLYRRVNGYWGVSPVSWVQLPVESRLGLCLVSSEILYAGFDWQLANALFSFSDYFDKVLVLDEYARPTDLARALDDMWVKAHPGNDWVFSDPNAPAATAPVYRRDGATGSRLYISAIWDPRWDEDYIAPRVTFESSFPDGVRESALERWESLTADDEPEGGPSSTGSDDLASGGDGA</sequence>
<dbReference type="SUPFAM" id="SSF143968">
    <property type="entry name" value="UbiD C-terminal domain-like"/>
    <property type="match status" value="1"/>
</dbReference>
<keyword evidence="4" id="KW-1185">Reference proteome</keyword>
<dbReference type="InterPro" id="IPR049381">
    <property type="entry name" value="UbiD-like_C"/>
</dbReference>
<dbReference type="Proteomes" id="UP000323537">
    <property type="component" value="Unassembled WGS sequence"/>
</dbReference>
<feature type="region of interest" description="Disordered" evidence="1">
    <location>
        <begin position="451"/>
        <end position="481"/>
    </location>
</feature>
<gene>
    <name evidence="3" type="ORF">SAMN04488066_10442</name>
</gene>
<feature type="compositionally biased region" description="Low complexity" evidence="1">
    <location>
        <begin position="468"/>
        <end position="481"/>
    </location>
</feature>
<reference evidence="3 4" key="1">
    <citation type="submission" date="2016-10" db="EMBL/GenBank/DDBJ databases">
        <authorList>
            <person name="Varghese N."/>
            <person name="Submissions S."/>
        </authorList>
    </citation>
    <scope>NUCLEOTIDE SEQUENCE [LARGE SCALE GENOMIC DNA]</scope>
    <source>
        <strain evidence="3 4">CGMCC 1.6377</strain>
    </source>
</reference>
<dbReference type="RefSeq" id="WP_149783702.1">
    <property type="nucleotide sequence ID" value="NZ_BAAADP010000001.1"/>
</dbReference>
<name>A0A1I3A181_9EURY</name>
<dbReference type="AlphaFoldDB" id="A0A1I3A181"/>
<evidence type="ECO:0000259" key="2">
    <source>
        <dbReference type="Pfam" id="PF20696"/>
    </source>
</evidence>
<proteinExistence type="predicted"/>
<feature type="domain" description="3-octaprenyl-4-hydroxybenzoate carboxy-lyase-like C-terminal" evidence="2">
    <location>
        <begin position="296"/>
        <end position="420"/>
    </location>
</feature>
<accession>A0A1I3A181</accession>
<dbReference type="Pfam" id="PF20696">
    <property type="entry name" value="UbiD_C"/>
    <property type="match status" value="1"/>
</dbReference>
<evidence type="ECO:0000313" key="3">
    <source>
        <dbReference type="EMBL" id="SFH43867.1"/>
    </source>
</evidence>
<dbReference type="EMBL" id="FOPZ01000004">
    <property type="protein sequence ID" value="SFH43867.1"/>
    <property type="molecule type" value="Genomic_DNA"/>
</dbReference>
<evidence type="ECO:0000313" key="4">
    <source>
        <dbReference type="Proteomes" id="UP000323537"/>
    </source>
</evidence>
<organism evidence="3 4">
    <name type="scientific">Halorubrum aquaticum</name>
    <dbReference type="NCBI Taxonomy" id="387340"/>
    <lineage>
        <taxon>Archaea</taxon>
        <taxon>Methanobacteriati</taxon>
        <taxon>Methanobacteriota</taxon>
        <taxon>Stenosarchaea group</taxon>
        <taxon>Halobacteria</taxon>
        <taxon>Halobacteriales</taxon>
        <taxon>Haloferacaceae</taxon>
        <taxon>Halorubrum</taxon>
    </lineage>
</organism>
<protein>
    <submittedName>
        <fullName evidence="3">4-hydroxy-3-polyprenylbenzoate decarboxylase</fullName>
    </submittedName>
</protein>
<evidence type="ECO:0000256" key="1">
    <source>
        <dbReference type="SAM" id="MobiDB-lite"/>
    </source>
</evidence>
<dbReference type="OrthoDB" id="198775at2157"/>